<protein>
    <submittedName>
        <fullName evidence="1">Uncharacterized protein</fullName>
    </submittedName>
</protein>
<proteinExistence type="predicted"/>
<dbReference type="Proteomes" id="UP000014216">
    <property type="component" value="Unassembled WGS sequence"/>
</dbReference>
<dbReference type="EMBL" id="APJX01000002">
    <property type="protein sequence ID" value="EMS80595.1"/>
    <property type="molecule type" value="Genomic_DNA"/>
</dbReference>
<reference evidence="1 2" key="1">
    <citation type="journal article" date="2013" name="Genome Announc.">
        <title>Draft Genome Sequence of Desulfotignum phosphitoxidans DSM 13687 Strain FiPS-3.</title>
        <authorList>
            <person name="Poehlein A."/>
            <person name="Daniel R."/>
            <person name="Simeonova D.D."/>
        </authorList>
    </citation>
    <scope>NUCLEOTIDE SEQUENCE [LARGE SCALE GENOMIC DNA]</scope>
    <source>
        <strain evidence="1 2">DSM 13687</strain>
    </source>
</reference>
<evidence type="ECO:0000313" key="2">
    <source>
        <dbReference type="Proteomes" id="UP000014216"/>
    </source>
</evidence>
<accession>S0G103</accession>
<organism evidence="1 2">
    <name type="scientific">Desulfotignum phosphitoxidans DSM 13687</name>
    <dbReference type="NCBI Taxonomy" id="1286635"/>
    <lineage>
        <taxon>Bacteria</taxon>
        <taxon>Pseudomonadati</taxon>
        <taxon>Thermodesulfobacteriota</taxon>
        <taxon>Desulfobacteria</taxon>
        <taxon>Desulfobacterales</taxon>
        <taxon>Desulfobacteraceae</taxon>
        <taxon>Desulfotignum</taxon>
    </lineage>
</organism>
<dbReference type="AlphaFoldDB" id="S0G103"/>
<sequence>MQDITPFTQNARIGKMGKQQFFDRFYNPAGGKEARLA</sequence>
<comment type="caution">
    <text evidence="1">The sequence shown here is derived from an EMBL/GenBank/DDBJ whole genome shotgun (WGS) entry which is preliminary data.</text>
</comment>
<keyword evidence="2" id="KW-1185">Reference proteome</keyword>
<evidence type="ECO:0000313" key="1">
    <source>
        <dbReference type="EMBL" id="EMS80595.1"/>
    </source>
</evidence>
<name>S0G103_9BACT</name>
<gene>
    <name evidence="1" type="ORF">Dpo_2c02880</name>
</gene>